<dbReference type="PIRSF" id="PIRSF005902">
    <property type="entry name" value="DNase_TatD"/>
    <property type="match status" value="1"/>
</dbReference>
<reference evidence="7" key="1">
    <citation type="submission" date="2022-10" db="EMBL/GenBank/DDBJ databases">
        <title>Genome assembly of Pristionchus species.</title>
        <authorList>
            <person name="Yoshida K."/>
            <person name="Sommer R.J."/>
        </authorList>
    </citation>
    <scope>NUCLEOTIDE SEQUENCE [LARGE SCALE GENOMIC DNA]</scope>
    <source>
        <strain evidence="7">RS5460</strain>
    </source>
</reference>
<evidence type="ECO:0000256" key="5">
    <source>
        <dbReference type="PIRSR" id="PIRSR005902-1"/>
    </source>
</evidence>
<comment type="caution">
    <text evidence="6">The sequence shown here is derived from an EMBL/GenBank/DDBJ whole genome shotgun (WGS) entry which is preliminary data.</text>
</comment>
<name>A0AAN4ZFD5_9BILA</name>
<dbReference type="SUPFAM" id="SSF51556">
    <property type="entry name" value="Metallo-dependent hydrolases"/>
    <property type="match status" value="1"/>
</dbReference>
<dbReference type="Proteomes" id="UP001328107">
    <property type="component" value="Unassembled WGS sequence"/>
</dbReference>
<dbReference type="Pfam" id="PF01026">
    <property type="entry name" value="TatD_DNase"/>
    <property type="match status" value="1"/>
</dbReference>
<feature type="binding site" evidence="5">
    <location>
        <position position="23"/>
    </location>
    <ligand>
        <name>a divalent metal cation</name>
        <dbReference type="ChEBI" id="CHEBI:60240"/>
        <label>1</label>
    </ligand>
</feature>
<evidence type="ECO:0000256" key="2">
    <source>
        <dbReference type="ARBA" id="ARBA00022723"/>
    </source>
</evidence>
<feature type="binding site" evidence="5">
    <location>
        <position position="222"/>
    </location>
    <ligand>
        <name>a divalent metal cation</name>
        <dbReference type="ChEBI" id="CHEBI:60240"/>
        <label>1</label>
    </ligand>
</feature>
<dbReference type="Gene3D" id="3.20.20.140">
    <property type="entry name" value="Metal-dependent hydrolases"/>
    <property type="match status" value="1"/>
</dbReference>
<evidence type="ECO:0000256" key="4">
    <source>
        <dbReference type="ARBA" id="ARBA00093287"/>
    </source>
</evidence>
<dbReference type="GO" id="GO:0016788">
    <property type="term" value="F:hydrolase activity, acting on ester bonds"/>
    <property type="evidence" value="ECO:0007669"/>
    <property type="project" value="InterPro"/>
</dbReference>
<feature type="non-terminal residue" evidence="6">
    <location>
        <position position="1"/>
    </location>
</feature>
<feature type="binding site" evidence="5">
    <location>
        <position position="152"/>
    </location>
    <ligand>
        <name>a divalent metal cation</name>
        <dbReference type="ChEBI" id="CHEBI:60240"/>
        <label>2</label>
    </ligand>
</feature>
<dbReference type="PANTHER" id="PTHR46317">
    <property type="entry name" value="HYDROLASE OF PHP SUPERFAMILY-RELATED PROTEIN"/>
    <property type="match status" value="1"/>
</dbReference>
<dbReference type="CDD" id="cd01310">
    <property type="entry name" value="TatD_DNAse"/>
    <property type="match status" value="1"/>
</dbReference>
<dbReference type="GO" id="GO:0046872">
    <property type="term" value="F:metal ion binding"/>
    <property type="evidence" value="ECO:0007669"/>
    <property type="project" value="UniProtKB-KW"/>
</dbReference>
<dbReference type="AlphaFoldDB" id="A0AAN4ZFD5"/>
<dbReference type="InterPro" id="IPR032466">
    <property type="entry name" value="Metal_Hydrolase"/>
</dbReference>
<gene>
    <name evidence="6" type="ORF">PMAYCL1PPCAC_06850</name>
</gene>
<evidence type="ECO:0000313" key="7">
    <source>
        <dbReference type="Proteomes" id="UP001328107"/>
    </source>
</evidence>
<keyword evidence="2 5" id="KW-0479">Metal-binding</keyword>
<evidence type="ECO:0000313" key="6">
    <source>
        <dbReference type="EMBL" id="GMR36655.1"/>
    </source>
</evidence>
<feature type="binding site" evidence="5">
    <location>
        <position position="174"/>
    </location>
    <ligand>
        <name>a divalent metal cation</name>
        <dbReference type="ChEBI" id="CHEBI:60240"/>
        <label>2</label>
    </ligand>
</feature>
<evidence type="ECO:0000256" key="1">
    <source>
        <dbReference type="ARBA" id="ARBA00009275"/>
    </source>
</evidence>
<protein>
    <submittedName>
        <fullName evidence="6">Uncharacterized protein</fullName>
    </submittedName>
</protein>
<keyword evidence="3" id="KW-0378">Hydrolase</keyword>
<evidence type="ECO:0000256" key="3">
    <source>
        <dbReference type="ARBA" id="ARBA00022801"/>
    </source>
</evidence>
<comment type="function">
    <text evidence="4">Exhibits 3'-exonuclease activities and apurinic/apyrimidinic (AP) endonuclease (in vitro). Show preferential AP endonuclease activity on double-stranded DNA substrates and 3'- exonuclease activity on single-stranded DNA.</text>
</comment>
<accession>A0AAN4ZFD5</accession>
<dbReference type="PANTHER" id="PTHR46317:SF1">
    <property type="entry name" value="HYDROLASE, TATD FAMILY"/>
    <property type="match status" value="1"/>
</dbReference>
<keyword evidence="7" id="KW-1185">Reference proteome</keyword>
<comment type="similarity">
    <text evidence="1">Belongs to the metallo-dependent hydrolases superfamily. TatD-type hydrolase family.</text>
</comment>
<proteinExistence type="inferred from homology"/>
<sequence length="266" mass="29477">FQRFKSCSFAIGQFSLMIDCHCHLADNSFKEDADKVVQEALQSGVNQLIVVCEYADQAEKIIELSKNWKGIILPSSGVHPIQKRNKTVQIKHFELIESLIRKYQSQLVCIGEIGLDFSPRYKLTDEQKSLQIEVFKRQLDLAKEFSLPVNIHSRAASLDTLSVLSSYSLPCLLHAFDGDDESIRTALRMGCFLSVAPAFTTSAQGERIVSLSPISQLLLESDSPALGVEKGRNEPSSISISANFIARIKGISMEEVIAATTLNAKR</sequence>
<dbReference type="EMBL" id="BTRK01000002">
    <property type="protein sequence ID" value="GMR36655.1"/>
    <property type="molecule type" value="Genomic_DNA"/>
</dbReference>
<feature type="non-terminal residue" evidence="6">
    <location>
        <position position="266"/>
    </location>
</feature>
<organism evidence="6 7">
    <name type="scientific">Pristionchus mayeri</name>
    <dbReference type="NCBI Taxonomy" id="1317129"/>
    <lineage>
        <taxon>Eukaryota</taxon>
        <taxon>Metazoa</taxon>
        <taxon>Ecdysozoa</taxon>
        <taxon>Nematoda</taxon>
        <taxon>Chromadorea</taxon>
        <taxon>Rhabditida</taxon>
        <taxon>Rhabditina</taxon>
        <taxon>Diplogasteromorpha</taxon>
        <taxon>Diplogasteroidea</taxon>
        <taxon>Neodiplogasteridae</taxon>
        <taxon>Pristionchus</taxon>
    </lineage>
</organism>
<feature type="binding site" evidence="5">
    <location>
        <position position="21"/>
    </location>
    <ligand>
        <name>a divalent metal cation</name>
        <dbReference type="ChEBI" id="CHEBI:60240"/>
        <label>1</label>
    </ligand>
</feature>
<dbReference type="InterPro" id="IPR001130">
    <property type="entry name" value="TatD-like"/>
</dbReference>
<feature type="binding site" evidence="5">
    <location>
        <position position="112"/>
    </location>
    <ligand>
        <name>a divalent metal cation</name>
        <dbReference type="ChEBI" id="CHEBI:60240"/>
        <label>1</label>
    </ligand>
</feature>